<keyword evidence="2" id="KW-0472">Membrane</keyword>
<keyword evidence="2" id="KW-0812">Transmembrane</keyword>
<accession>A0ABQ4SPN5</accession>
<reference evidence="3" key="1">
    <citation type="journal article" date="2021" name="Front. Microbiol.">
        <title>Comprehensive Comparative Genomics and Phenotyping of Methylobacterium Species.</title>
        <authorList>
            <person name="Alessa O."/>
            <person name="Ogura Y."/>
            <person name="Fujitani Y."/>
            <person name="Takami H."/>
            <person name="Hayashi T."/>
            <person name="Sahin N."/>
            <person name="Tani A."/>
        </authorList>
    </citation>
    <scope>NUCLEOTIDE SEQUENCE</scope>
    <source>
        <strain evidence="3">LMG 23639</strain>
    </source>
</reference>
<keyword evidence="2" id="KW-1133">Transmembrane helix</keyword>
<evidence type="ECO:0000256" key="2">
    <source>
        <dbReference type="SAM" id="Phobius"/>
    </source>
</evidence>
<feature type="transmembrane region" description="Helical" evidence="2">
    <location>
        <begin position="32"/>
        <end position="52"/>
    </location>
</feature>
<sequence length="376" mass="39398">MAQGPVRNDDPASGAATGAATAKPAGSRRGLFLPYILLAALALVWTVAWFMIRARAEREIDGWLAAEATAGRQWTCADRSLTGFPFRLELRCASLAFARSDGRFSLGPVTALVQVYAPRHAIFEIGGPFKVQQGELTADATWDKLEGSFHGASGGFSRVSLVADRPRGSVTGAAPEPVTFSVRHLETHARPTPGRFETDGAVDVNLSAKEVALPLIDALAGSGAPADLALDATINRAASLRTGRLDQELERWRQAGGSLDVALLSVVKGDSRLQARGSLGLDEAHRLMGKLDLRTAGLESLVTQVVGRQLGADKGALIGGLVGKLLGNKSFGAPAEDAAPQAGGTPLKALPPLKFAEGRMTLGPFVVPNVALTPLY</sequence>
<gene>
    <name evidence="3" type="ORF">AOPFMNJM_0474</name>
</gene>
<evidence type="ECO:0008006" key="5">
    <source>
        <dbReference type="Google" id="ProtNLM"/>
    </source>
</evidence>
<dbReference type="EMBL" id="BPQR01000008">
    <property type="protein sequence ID" value="GJE05177.1"/>
    <property type="molecule type" value="Genomic_DNA"/>
</dbReference>
<dbReference type="RefSeq" id="WP_238273900.1">
    <property type="nucleotide sequence ID" value="NZ_BPQR01000008.1"/>
</dbReference>
<dbReference type="Pfam" id="PF09898">
    <property type="entry name" value="DUF2125"/>
    <property type="match status" value="1"/>
</dbReference>
<organism evidence="3 4">
    <name type="scientific">Methylobacterium jeotgali</name>
    <dbReference type="NCBI Taxonomy" id="381630"/>
    <lineage>
        <taxon>Bacteria</taxon>
        <taxon>Pseudomonadati</taxon>
        <taxon>Pseudomonadota</taxon>
        <taxon>Alphaproteobacteria</taxon>
        <taxon>Hyphomicrobiales</taxon>
        <taxon>Methylobacteriaceae</taxon>
        <taxon>Methylobacterium</taxon>
    </lineage>
</organism>
<dbReference type="Proteomes" id="UP001055102">
    <property type="component" value="Unassembled WGS sequence"/>
</dbReference>
<reference evidence="3" key="2">
    <citation type="submission" date="2021-08" db="EMBL/GenBank/DDBJ databases">
        <authorList>
            <person name="Tani A."/>
            <person name="Ola A."/>
            <person name="Ogura Y."/>
            <person name="Katsura K."/>
            <person name="Hayashi T."/>
        </authorList>
    </citation>
    <scope>NUCLEOTIDE SEQUENCE</scope>
    <source>
        <strain evidence="3">LMG 23639</strain>
    </source>
</reference>
<feature type="compositionally biased region" description="Low complexity" evidence="1">
    <location>
        <begin position="11"/>
        <end position="22"/>
    </location>
</feature>
<feature type="region of interest" description="Disordered" evidence="1">
    <location>
        <begin position="1"/>
        <end position="22"/>
    </location>
</feature>
<evidence type="ECO:0000313" key="4">
    <source>
        <dbReference type="Proteomes" id="UP001055102"/>
    </source>
</evidence>
<proteinExistence type="predicted"/>
<name>A0ABQ4SPN5_9HYPH</name>
<keyword evidence="4" id="KW-1185">Reference proteome</keyword>
<protein>
    <recommendedName>
        <fullName evidence="5">DUF2125 domain-containing protein</fullName>
    </recommendedName>
</protein>
<evidence type="ECO:0000256" key="1">
    <source>
        <dbReference type="SAM" id="MobiDB-lite"/>
    </source>
</evidence>
<dbReference type="InterPro" id="IPR018666">
    <property type="entry name" value="DUF2125"/>
</dbReference>
<comment type="caution">
    <text evidence="3">The sequence shown here is derived from an EMBL/GenBank/DDBJ whole genome shotgun (WGS) entry which is preliminary data.</text>
</comment>
<evidence type="ECO:0000313" key="3">
    <source>
        <dbReference type="EMBL" id="GJE05177.1"/>
    </source>
</evidence>